<dbReference type="AlphaFoldDB" id="A0A4C1Z4M9"/>
<name>A0A4C1Z4M9_EUMVA</name>
<proteinExistence type="predicted"/>
<sequence>MVRVDARGSSRRTMHRRQEAEGAASARRRRPSTRGRRSFETWVSLYFRARRFRDFDEAAASRTAPRVIPARPPARAPPWTADARLRRKCFSPLLEYRFLKSPCYLYKINSIPPAARACRRRARIFMQVAAEGGRPRRQLFA</sequence>
<dbReference type="Proteomes" id="UP000299102">
    <property type="component" value="Unassembled WGS sequence"/>
</dbReference>
<reference evidence="2 3" key="1">
    <citation type="journal article" date="2019" name="Commun. Biol.">
        <title>The bagworm genome reveals a unique fibroin gene that provides high tensile strength.</title>
        <authorList>
            <person name="Kono N."/>
            <person name="Nakamura H."/>
            <person name="Ohtoshi R."/>
            <person name="Tomita M."/>
            <person name="Numata K."/>
            <person name="Arakawa K."/>
        </authorList>
    </citation>
    <scope>NUCLEOTIDE SEQUENCE [LARGE SCALE GENOMIC DNA]</scope>
</reference>
<feature type="compositionally biased region" description="Basic residues" evidence="1">
    <location>
        <begin position="26"/>
        <end position="36"/>
    </location>
</feature>
<accession>A0A4C1Z4M9</accession>
<evidence type="ECO:0000313" key="2">
    <source>
        <dbReference type="EMBL" id="GBP83556.1"/>
    </source>
</evidence>
<organism evidence="2 3">
    <name type="scientific">Eumeta variegata</name>
    <name type="common">Bagworm moth</name>
    <name type="synonym">Eumeta japonica</name>
    <dbReference type="NCBI Taxonomy" id="151549"/>
    <lineage>
        <taxon>Eukaryota</taxon>
        <taxon>Metazoa</taxon>
        <taxon>Ecdysozoa</taxon>
        <taxon>Arthropoda</taxon>
        <taxon>Hexapoda</taxon>
        <taxon>Insecta</taxon>
        <taxon>Pterygota</taxon>
        <taxon>Neoptera</taxon>
        <taxon>Endopterygota</taxon>
        <taxon>Lepidoptera</taxon>
        <taxon>Glossata</taxon>
        <taxon>Ditrysia</taxon>
        <taxon>Tineoidea</taxon>
        <taxon>Psychidae</taxon>
        <taxon>Oiketicinae</taxon>
        <taxon>Eumeta</taxon>
    </lineage>
</organism>
<keyword evidence="3" id="KW-1185">Reference proteome</keyword>
<dbReference type="EMBL" id="BGZK01001626">
    <property type="protein sequence ID" value="GBP83556.1"/>
    <property type="molecule type" value="Genomic_DNA"/>
</dbReference>
<comment type="caution">
    <text evidence="2">The sequence shown here is derived from an EMBL/GenBank/DDBJ whole genome shotgun (WGS) entry which is preliminary data.</text>
</comment>
<gene>
    <name evidence="2" type="ORF">EVAR_65644_1</name>
</gene>
<evidence type="ECO:0000256" key="1">
    <source>
        <dbReference type="SAM" id="MobiDB-lite"/>
    </source>
</evidence>
<feature type="region of interest" description="Disordered" evidence="1">
    <location>
        <begin position="1"/>
        <end position="36"/>
    </location>
</feature>
<protein>
    <submittedName>
        <fullName evidence="2">Uncharacterized protein</fullName>
    </submittedName>
</protein>
<evidence type="ECO:0000313" key="3">
    <source>
        <dbReference type="Proteomes" id="UP000299102"/>
    </source>
</evidence>